<evidence type="ECO:0000256" key="5">
    <source>
        <dbReference type="SAM" id="SignalP"/>
    </source>
</evidence>
<dbReference type="Proteomes" id="UP000009342">
    <property type="component" value="Unassembled WGS sequence"/>
</dbReference>
<dbReference type="SUPFAM" id="SSF49401">
    <property type="entry name" value="Bacterial adhesins"/>
    <property type="match status" value="1"/>
</dbReference>
<evidence type="ECO:0000313" key="7">
    <source>
        <dbReference type="EMBL" id="CCJ83372.1"/>
    </source>
</evidence>
<keyword evidence="8" id="KW-1185">Reference proteome</keyword>
<protein>
    <submittedName>
        <fullName evidence="7">Type-1 fimbrial protein, A chain</fullName>
    </submittedName>
</protein>
<dbReference type="EMBL" id="CAKZ01000196">
    <property type="protein sequence ID" value="CCJ83372.1"/>
    <property type="molecule type" value="Genomic_DNA"/>
</dbReference>
<name>A0ABP1WG09_9ENTR</name>
<keyword evidence="4" id="KW-0281">Fimbrium</keyword>
<evidence type="ECO:0000256" key="2">
    <source>
        <dbReference type="ARBA" id="ARBA00006671"/>
    </source>
</evidence>
<dbReference type="PANTHER" id="PTHR33420:SF12">
    <property type="entry name" value="FIMBRIN-LIKE PROTEIN FIMI-RELATED"/>
    <property type="match status" value="1"/>
</dbReference>
<dbReference type="PROSITE" id="PS51257">
    <property type="entry name" value="PROKAR_LIPOPROTEIN"/>
    <property type="match status" value="1"/>
</dbReference>
<evidence type="ECO:0000256" key="4">
    <source>
        <dbReference type="ARBA" id="ARBA00023263"/>
    </source>
</evidence>
<proteinExistence type="inferred from homology"/>
<dbReference type="InterPro" id="IPR000259">
    <property type="entry name" value="Adhesion_dom_fimbrial"/>
</dbReference>
<dbReference type="InterPro" id="IPR008966">
    <property type="entry name" value="Adhesion_dom_sf"/>
</dbReference>
<comment type="similarity">
    <text evidence="2">Belongs to the fimbrial protein family.</text>
</comment>
<feature type="domain" description="Fimbrial-type adhesion" evidence="6">
    <location>
        <begin position="30"/>
        <end position="177"/>
    </location>
</feature>
<evidence type="ECO:0000259" key="6">
    <source>
        <dbReference type="Pfam" id="PF00419"/>
    </source>
</evidence>
<feature type="chain" id="PRO_5045037629" evidence="5">
    <location>
        <begin position="23"/>
        <end position="178"/>
    </location>
</feature>
<comment type="caution">
    <text evidence="7">The sequence shown here is derived from an EMBL/GenBank/DDBJ whole genome shotgun (WGS) entry which is preliminary data.</text>
</comment>
<dbReference type="PANTHER" id="PTHR33420">
    <property type="entry name" value="FIMBRIAL SUBUNIT ELFA-RELATED"/>
    <property type="match status" value="1"/>
</dbReference>
<gene>
    <name evidence="7" type="ORF">BN134_4146</name>
</gene>
<dbReference type="InterPro" id="IPR050263">
    <property type="entry name" value="Bact_Fimbrial_Adh_Pro"/>
</dbReference>
<organism evidence="7 8">
    <name type="scientific">Cronobacter dublinensis 1210</name>
    <dbReference type="NCBI Taxonomy" id="1208656"/>
    <lineage>
        <taxon>Bacteria</taxon>
        <taxon>Pseudomonadati</taxon>
        <taxon>Pseudomonadota</taxon>
        <taxon>Gammaproteobacteria</taxon>
        <taxon>Enterobacterales</taxon>
        <taxon>Enterobacteriaceae</taxon>
        <taxon>Cronobacter</taxon>
    </lineage>
</organism>
<sequence length="178" mass="17787">MKNVLLSTLLTGMACCAGSAFAASNGEGQINFTGEILDSACEVVNSAASPLSVTLGKVSKSSFSTVGATSAPTTFDIELKNCPESITSTSITFGGTADANNNDVLALKAETGAATGIGVQLLDSSSQPLSLYTASADYALASGATTNKLTFGARYIATAATVTAGLANAVSTFTVVYN</sequence>
<reference evidence="8" key="1">
    <citation type="journal article" date="2012" name="PLoS ONE">
        <title>Comparative analysis of genome sequences covering the seven cronobacter species.</title>
        <authorList>
            <person name="Joseph S."/>
            <person name="Desai P."/>
            <person name="Ji Y."/>
            <person name="Cummings C.A."/>
            <person name="Shih R."/>
            <person name="Degoricija L."/>
            <person name="Rico A."/>
            <person name="Brzoska P."/>
            <person name="Hamby S.E."/>
            <person name="Masood N."/>
            <person name="Hariri S."/>
            <person name="Sonbol H."/>
            <person name="Chuzhanova N."/>
            <person name="McClelland M."/>
            <person name="Furtado M.R."/>
            <person name="Forsythe S.J."/>
        </authorList>
    </citation>
    <scope>NUCLEOTIDE SEQUENCE [LARGE SCALE GENOMIC DNA]</scope>
    <source>
        <strain evidence="8">1210</strain>
    </source>
</reference>
<comment type="subcellular location">
    <subcellularLocation>
        <location evidence="1">Fimbrium</location>
    </subcellularLocation>
</comment>
<feature type="signal peptide" evidence="5">
    <location>
        <begin position="1"/>
        <end position="22"/>
    </location>
</feature>
<dbReference type="Pfam" id="PF00419">
    <property type="entry name" value="Fimbrial"/>
    <property type="match status" value="1"/>
</dbReference>
<keyword evidence="3 5" id="KW-0732">Signal</keyword>
<dbReference type="Gene3D" id="2.60.40.1090">
    <property type="entry name" value="Fimbrial-type adhesion domain"/>
    <property type="match status" value="1"/>
</dbReference>
<accession>A0ABP1WG09</accession>
<evidence type="ECO:0000256" key="3">
    <source>
        <dbReference type="ARBA" id="ARBA00022729"/>
    </source>
</evidence>
<evidence type="ECO:0000256" key="1">
    <source>
        <dbReference type="ARBA" id="ARBA00004561"/>
    </source>
</evidence>
<dbReference type="InterPro" id="IPR036937">
    <property type="entry name" value="Adhesion_dom_fimbrial_sf"/>
</dbReference>
<evidence type="ECO:0000313" key="8">
    <source>
        <dbReference type="Proteomes" id="UP000009342"/>
    </source>
</evidence>